<accession>A0ABR0A8N0</accession>
<gene>
    <name evidence="1" type="ORF">OUZ56_003415</name>
</gene>
<evidence type="ECO:0000313" key="2">
    <source>
        <dbReference type="Proteomes" id="UP001234178"/>
    </source>
</evidence>
<comment type="caution">
    <text evidence="1">The sequence shown here is derived from an EMBL/GenBank/DDBJ whole genome shotgun (WGS) entry which is preliminary data.</text>
</comment>
<sequence length="104" mass="10899">MFSVVVSSKLHGTTPSLHGCIVLSVDPSSNKTGTEEKFVTGIDWMLSKRIACPTDSGMNKGMAVGSAQSVVETGITAKAGIMHMELDYWSCDSSSGSSPDVTNI</sequence>
<proteinExistence type="predicted"/>
<organism evidence="1 2">
    <name type="scientific">Daphnia magna</name>
    <dbReference type="NCBI Taxonomy" id="35525"/>
    <lineage>
        <taxon>Eukaryota</taxon>
        <taxon>Metazoa</taxon>
        <taxon>Ecdysozoa</taxon>
        <taxon>Arthropoda</taxon>
        <taxon>Crustacea</taxon>
        <taxon>Branchiopoda</taxon>
        <taxon>Diplostraca</taxon>
        <taxon>Cladocera</taxon>
        <taxon>Anomopoda</taxon>
        <taxon>Daphniidae</taxon>
        <taxon>Daphnia</taxon>
    </lineage>
</organism>
<name>A0ABR0A8N0_9CRUS</name>
<reference evidence="1 2" key="1">
    <citation type="journal article" date="2023" name="Nucleic Acids Res.">
        <title>The hologenome of Daphnia magna reveals possible DNA methylation and microbiome-mediated evolution of the host genome.</title>
        <authorList>
            <person name="Chaturvedi A."/>
            <person name="Li X."/>
            <person name="Dhandapani V."/>
            <person name="Marshall H."/>
            <person name="Kissane S."/>
            <person name="Cuenca-Cambronero M."/>
            <person name="Asole G."/>
            <person name="Calvet F."/>
            <person name="Ruiz-Romero M."/>
            <person name="Marangio P."/>
            <person name="Guigo R."/>
            <person name="Rago D."/>
            <person name="Mirbahai L."/>
            <person name="Eastwood N."/>
            <person name="Colbourne J.K."/>
            <person name="Zhou J."/>
            <person name="Mallon E."/>
            <person name="Orsini L."/>
        </authorList>
    </citation>
    <scope>NUCLEOTIDE SEQUENCE [LARGE SCALE GENOMIC DNA]</scope>
    <source>
        <strain evidence="1">LRV0_1</strain>
    </source>
</reference>
<dbReference type="EMBL" id="JAOYFB010000036">
    <property type="protein sequence ID" value="KAK4021500.1"/>
    <property type="molecule type" value="Genomic_DNA"/>
</dbReference>
<evidence type="ECO:0000313" key="1">
    <source>
        <dbReference type="EMBL" id="KAK4021500.1"/>
    </source>
</evidence>
<keyword evidence="2" id="KW-1185">Reference proteome</keyword>
<protein>
    <submittedName>
        <fullName evidence="1">Uncharacterized protein</fullName>
    </submittedName>
</protein>
<dbReference type="Proteomes" id="UP001234178">
    <property type="component" value="Unassembled WGS sequence"/>
</dbReference>